<reference evidence="2 3" key="1">
    <citation type="submission" date="2020-08" db="EMBL/GenBank/DDBJ databases">
        <title>Description of novel Flavobacterium F-380 isolate.</title>
        <authorList>
            <person name="Saticioglu I.B."/>
            <person name="Duman M."/>
            <person name="Altun S."/>
        </authorList>
    </citation>
    <scope>NUCLEOTIDE SEQUENCE [LARGE SCALE GENOMIC DNA]</scope>
    <source>
        <strain evidence="2 3">F-380</strain>
    </source>
</reference>
<evidence type="ECO:0000313" key="2">
    <source>
        <dbReference type="EMBL" id="MBC5840543.1"/>
    </source>
</evidence>
<proteinExistence type="predicted"/>
<comment type="caution">
    <text evidence="2">The sequence shown here is derived from an EMBL/GenBank/DDBJ whole genome shotgun (WGS) entry which is preliminary data.</text>
</comment>
<dbReference type="EMBL" id="JACRUJ010000001">
    <property type="protein sequence ID" value="MBC5840543.1"/>
    <property type="molecule type" value="Genomic_DNA"/>
</dbReference>
<sequence length="53" mass="6220">MKRRTQEKELLFWTVNMIAFFVLLRNEASLINEQLEGIPPTSEGQNEGKDLRK</sequence>
<accession>A0ABR7J4S5</accession>
<evidence type="ECO:0000313" key="3">
    <source>
        <dbReference type="Proteomes" id="UP000629963"/>
    </source>
</evidence>
<organism evidence="2 3">
    <name type="scientific">Flavobacterium kayseriense</name>
    <dbReference type="NCBI Taxonomy" id="2764714"/>
    <lineage>
        <taxon>Bacteria</taxon>
        <taxon>Pseudomonadati</taxon>
        <taxon>Bacteroidota</taxon>
        <taxon>Flavobacteriia</taxon>
        <taxon>Flavobacteriales</taxon>
        <taxon>Flavobacteriaceae</taxon>
        <taxon>Flavobacterium</taxon>
    </lineage>
</organism>
<gene>
    <name evidence="2" type="ORF">H8R23_03920</name>
</gene>
<evidence type="ECO:0000256" key="1">
    <source>
        <dbReference type="SAM" id="MobiDB-lite"/>
    </source>
</evidence>
<dbReference type="Proteomes" id="UP000629963">
    <property type="component" value="Unassembled WGS sequence"/>
</dbReference>
<protein>
    <submittedName>
        <fullName evidence="2">Uncharacterized protein</fullName>
    </submittedName>
</protein>
<keyword evidence="3" id="KW-1185">Reference proteome</keyword>
<name>A0ABR7J4S5_9FLAO</name>
<feature type="region of interest" description="Disordered" evidence="1">
    <location>
        <begin position="34"/>
        <end position="53"/>
    </location>
</feature>